<evidence type="ECO:0000313" key="2">
    <source>
        <dbReference type="EMBL" id="TCS77632.1"/>
    </source>
</evidence>
<organism evidence="2 3">
    <name type="scientific">Pectinatus cerevisiiphilus</name>
    <dbReference type="NCBI Taxonomy" id="86956"/>
    <lineage>
        <taxon>Bacteria</taxon>
        <taxon>Bacillati</taxon>
        <taxon>Bacillota</taxon>
        <taxon>Negativicutes</taxon>
        <taxon>Selenomonadales</taxon>
        <taxon>Selenomonadaceae</taxon>
        <taxon>Pectinatus</taxon>
    </lineage>
</organism>
<evidence type="ECO:0000313" key="3">
    <source>
        <dbReference type="Proteomes" id="UP000295188"/>
    </source>
</evidence>
<keyword evidence="1" id="KW-0812">Transmembrane</keyword>
<keyword evidence="1" id="KW-0472">Membrane</keyword>
<reference evidence="2 3" key="1">
    <citation type="submission" date="2019-03" db="EMBL/GenBank/DDBJ databases">
        <title>Genomic Encyclopedia of Type Strains, Phase IV (KMG-IV): sequencing the most valuable type-strain genomes for metagenomic binning, comparative biology and taxonomic classification.</title>
        <authorList>
            <person name="Goeker M."/>
        </authorList>
    </citation>
    <scope>NUCLEOTIDE SEQUENCE [LARGE SCALE GENOMIC DNA]</scope>
    <source>
        <strain evidence="2 3">DSM 20467</strain>
    </source>
</reference>
<dbReference type="EMBL" id="SMAA01000014">
    <property type="protein sequence ID" value="TCS77632.1"/>
    <property type="molecule type" value="Genomic_DNA"/>
</dbReference>
<keyword evidence="1" id="KW-1133">Transmembrane helix</keyword>
<protein>
    <submittedName>
        <fullName evidence="2">Uncharacterized protein</fullName>
    </submittedName>
</protein>
<comment type="caution">
    <text evidence="2">The sequence shown here is derived from an EMBL/GenBank/DDBJ whole genome shotgun (WGS) entry which is preliminary data.</text>
</comment>
<keyword evidence="3" id="KW-1185">Reference proteome</keyword>
<gene>
    <name evidence="2" type="ORF">EDC37_11433</name>
</gene>
<dbReference type="Proteomes" id="UP000295188">
    <property type="component" value="Unassembled WGS sequence"/>
</dbReference>
<dbReference type="AlphaFoldDB" id="A0A4V2URH1"/>
<sequence length="260" mass="28675">MRNCQAKLDVGFYLAGMGCAVEKPKLDCPLGESRMQVQPMIAGAVVMLIASAGILAIPDVGQFRHGSRFLLVDDSQKIRIRLFAVTQPIAVNFQGSVKDVLFAGDNVHDVPQGLRREAFRADMDMNAAGTVGKSPFLSELPHQFLHIFNILVMKDWADHLSFVIISGADFLPIKGFFLRPDTGIPHGLPSPALAIRGFMSVISPADVSAVGAEISGNGFHCLRARNPREFHLNTECLCFHVPHPRFRLLCFPFRYVYISL</sequence>
<proteinExistence type="predicted"/>
<evidence type="ECO:0000256" key="1">
    <source>
        <dbReference type="SAM" id="Phobius"/>
    </source>
</evidence>
<feature type="transmembrane region" description="Helical" evidence="1">
    <location>
        <begin position="40"/>
        <end position="58"/>
    </location>
</feature>
<accession>A0A4V2URH1</accession>
<name>A0A4V2URH1_9FIRM</name>